<feature type="compositionally biased region" description="Polar residues" evidence="1">
    <location>
        <begin position="1"/>
        <end position="11"/>
    </location>
</feature>
<keyword evidence="4" id="KW-1185">Reference proteome</keyword>
<sequence>MSAPRSTSGTPQPEVRQLNEPVHEIGASPPLEAQALCDPETGTCALPGAELESAEASAKELVREVLYVGDPMCSWCWGGSPGLRQLEAEANRQGLPFRIRVGGLRPGGGDPWNERFKGFLRHHWEEIAARTGQPFSTRFLDRPAFNYDTEPACRAFVVMRGMLEEIPGPETRAYEVFAAIQRKFYAEGEDPTVASFYESICAAHGLDFRVFLSRFDHADAKRATANELQEVRALGVSGFPTVLFRDGAGVEVLASGFVTGPRMVEALARAMKPEGGKA</sequence>
<gene>
    <name evidence="3" type="ORF">D7X96_29185</name>
</gene>
<feature type="domain" description="DSBA-like thioredoxin" evidence="2">
    <location>
        <begin position="70"/>
        <end position="270"/>
    </location>
</feature>
<organism evidence="3 4">
    <name type="scientific">Corallococcus interemptor</name>
    <dbReference type="NCBI Taxonomy" id="2316720"/>
    <lineage>
        <taxon>Bacteria</taxon>
        <taxon>Pseudomonadati</taxon>
        <taxon>Myxococcota</taxon>
        <taxon>Myxococcia</taxon>
        <taxon>Myxococcales</taxon>
        <taxon>Cystobacterineae</taxon>
        <taxon>Myxococcaceae</taxon>
        <taxon>Corallococcus</taxon>
    </lineage>
</organism>
<dbReference type="AlphaFoldDB" id="A0A3A8Q6X0"/>
<dbReference type="SUPFAM" id="SSF52833">
    <property type="entry name" value="Thioredoxin-like"/>
    <property type="match status" value="1"/>
</dbReference>
<dbReference type="Pfam" id="PF01323">
    <property type="entry name" value="DSBA"/>
    <property type="match status" value="1"/>
</dbReference>
<evidence type="ECO:0000259" key="2">
    <source>
        <dbReference type="Pfam" id="PF01323"/>
    </source>
</evidence>
<dbReference type="CDD" id="cd03025">
    <property type="entry name" value="DsbA_FrnE_like"/>
    <property type="match status" value="1"/>
</dbReference>
<dbReference type="Gene3D" id="3.40.30.10">
    <property type="entry name" value="Glutaredoxin"/>
    <property type="match status" value="1"/>
</dbReference>
<dbReference type="EMBL" id="RAWM01000108">
    <property type="protein sequence ID" value="RKH62710.1"/>
    <property type="molecule type" value="Genomic_DNA"/>
</dbReference>
<protein>
    <submittedName>
        <fullName evidence="3">DsbA family protein</fullName>
    </submittedName>
</protein>
<reference evidence="4" key="1">
    <citation type="submission" date="2018-09" db="EMBL/GenBank/DDBJ databases">
        <authorList>
            <person name="Livingstone P.G."/>
            <person name="Whitworth D.E."/>
        </authorList>
    </citation>
    <scope>NUCLEOTIDE SEQUENCE [LARGE SCALE GENOMIC DNA]</scope>
    <source>
        <strain evidence="4">AB047A</strain>
    </source>
</reference>
<dbReference type="InterPro" id="IPR036249">
    <property type="entry name" value="Thioredoxin-like_sf"/>
</dbReference>
<dbReference type="InterPro" id="IPR001853">
    <property type="entry name" value="DSBA-like_thioredoxin_dom"/>
</dbReference>
<evidence type="ECO:0000313" key="4">
    <source>
        <dbReference type="Proteomes" id="UP000282656"/>
    </source>
</evidence>
<dbReference type="OrthoDB" id="9799122at2"/>
<dbReference type="Gene3D" id="1.10.472.60">
    <property type="entry name" value="putative protein disulfide isomerase domain"/>
    <property type="match status" value="1"/>
</dbReference>
<feature type="region of interest" description="Disordered" evidence="1">
    <location>
        <begin position="1"/>
        <end position="29"/>
    </location>
</feature>
<dbReference type="GO" id="GO:0016491">
    <property type="term" value="F:oxidoreductase activity"/>
    <property type="evidence" value="ECO:0007669"/>
    <property type="project" value="InterPro"/>
</dbReference>
<evidence type="ECO:0000313" key="3">
    <source>
        <dbReference type="EMBL" id="RKH62710.1"/>
    </source>
</evidence>
<evidence type="ECO:0000256" key="1">
    <source>
        <dbReference type="SAM" id="MobiDB-lite"/>
    </source>
</evidence>
<name>A0A3A8Q6X0_9BACT</name>
<dbReference type="PANTHER" id="PTHR13887:SF54">
    <property type="entry name" value="DSBA FAMILY PROTEIN"/>
    <property type="match status" value="1"/>
</dbReference>
<proteinExistence type="predicted"/>
<dbReference type="PANTHER" id="PTHR13887">
    <property type="entry name" value="GLUTATHIONE S-TRANSFERASE KAPPA"/>
    <property type="match status" value="1"/>
</dbReference>
<accession>A0A3A8Q6X0</accession>
<comment type="caution">
    <text evidence="3">The sequence shown here is derived from an EMBL/GenBank/DDBJ whole genome shotgun (WGS) entry which is preliminary data.</text>
</comment>
<dbReference type="Proteomes" id="UP000282656">
    <property type="component" value="Unassembled WGS sequence"/>
</dbReference>